<dbReference type="CDD" id="cd00111">
    <property type="entry name" value="Trefoil"/>
    <property type="match status" value="1"/>
</dbReference>
<sequence>MKLFEASLPILAAGWSDLYEKAENGVDLIFRNDTEFYAKYRDHIERVGNCQNSVPVTDDSGNSVTIPPVLWPTQGANPNVCVYIFSNFNMMWSDAEKVCEEKISSSCTPNCKGNLVSIHTDFQDQAIFDAFKNDEGTGKPAWIGLRQYCAFCPLEWADHSPFDFRNWQQGEPNNEDGDEDCVETNFFSEGWNDNTCAAKRQFVCQIYTSATNQHPKPDMDKTWPAIGGCKDGWWKYGKACFKIIGGRGNTDAQKEEPAMNWDDSKTQCSNEWAGASLAQFPNIYYQYFANSLVKLAGRDVYIGALTSTTDITFHWDDGSRLTYSYWADGEPNNYGGVEDVALMAWLNEPHYHTRGPGEWNDFPRSYERAAMCYHKLDSSMSENTGRCPEGWKQQPGISNFCYKLVTDGDGFDNAGKKCADLKGETGHPTALASVMDVYEDAFLASMPYSAETNFDPTFDGKRAGIWIGLKGIKDDSNTVKWKWDDGFPFAYTRWGTNEPNLQAIPAGGEGCVYLGTDRSWYVDKCNLVNPFICKSNMDDTSGQVTDDRGELMDCLPGWEPTGSEDKANGHHCMKFYDTAASWFQANYMCEAVGAQLVSIHSESFNLRVKSYVTSQGTNAKYWVGMKRNEVGGLEWTDGSPASYFNWAPGEPSEEWGGEKEDCVNIFNNGAWNDAPCGYAAPFVCKASRPTSNCFDIAEVDKEQCGYPGITAYECEHVFKCCYNTLTVNGKSCYHPRGRKNSEMTPGKAAGIASAVWIVLIFAIAGIAEDAGAERSAELLSENEKLKKKNKKLKLAFVVAGTSIATASAIGLGMACAKKFKKKKKKKTGK</sequence>
<dbReference type="PROSITE" id="PS00615">
    <property type="entry name" value="C_TYPE_LECTIN_1"/>
    <property type="match status" value="2"/>
</dbReference>
<feature type="transmembrane region" description="Helical" evidence="3">
    <location>
        <begin position="794"/>
        <end position="816"/>
    </location>
</feature>
<keyword evidence="1" id="KW-1015">Disulfide bond</keyword>
<keyword evidence="3" id="KW-0472">Membrane</keyword>
<dbReference type="InterPro" id="IPR016187">
    <property type="entry name" value="CTDL_fold"/>
</dbReference>
<dbReference type="InterPro" id="IPR001304">
    <property type="entry name" value="C-type_lectin-like"/>
</dbReference>
<feature type="domain" description="P-type" evidence="5">
    <location>
        <begin position="691"/>
        <end position="736"/>
    </location>
</feature>
<keyword evidence="3" id="KW-1133">Transmembrane helix</keyword>
<evidence type="ECO:0000313" key="6">
    <source>
        <dbReference type="EMBL" id="CAG5111634.1"/>
    </source>
</evidence>
<evidence type="ECO:0000313" key="7">
    <source>
        <dbReference type="Proteomes" id="UP001158576"/>
    </source>
</evidence>
<feature type="domain" description="C-type lectin" evidence="4">
    <location>
        <begin position="568"/>
        <end position="685"/>
    </location>
</feature>
<feature type="domain" description="C-type lectin" evidence="4">
    <location>
        <begin position="236"/>
        <end position="373"/>
    </location>
</feature>
<dbReference type="InterPro" id="IPR044913">
    <property type="entry name" value="P_trefoil_dom_sf"/>
</dbReference>
<accession>A0ABN7T8E6</accession>
<dbReference type="Gene3D" id="3.10.100.10">
    <property type="entry name" value="Mannose-Binding Protein A, subunit A"/>
    <property type="match status" value="4"/>
</dbReference>
<dbReference type="Pfam" id="PF00088">
    <property type="entry name" value="Trefoil"/>
    <property type="match status" value="1"/>
</dbReference>
<dbReference type="EMBL" id="OU015567">
    <property type="protein sequence ID" value="CAG5111634.1"/>
    <property type="molecule type" value="Genomic_DNA"/>
</dbReference>
<reference evidence="6 7" key="1">
    <citation type="submission" date="2021-04" db="EMBL/GenBank/DDBJ databases">
        <authorList>
            <person name="Bliznina A."/>
        </authorList>
    </citation>
    <scope>NUCLEOTIDE SEQUENCE [LARGE SCALE GENOMIC DNA]</scope>
</reference>
<dbReference type="SUPFAM" id="SSF56436">
    <property type="entry name" value="C-type lectin-like"/>
    <property type="match status" value="4"/>
</dbReference>
<evidence type="ECO:0000256" key="2">
    <source>
        <dbReference type="PROSITE-ProRule" id="PRU00779"/>
    </source>
</evidence>
<dbReference type="PROSITE" id="PS51448">
    <property type="entry name" value="P_TREFOIL_2"/>
    <property type="match status" value="1"/>
</dbReference>
<evidence type="ECO:0000256" key="1">
    <source>
        <dbReference type="ARBA" id="ARBA00023157"/>
    </source>
</evidence>
<keyword evidence="7" id="KW-1185">Reference proteome</keyword>
<dbReference type="SUPFAM" id="SSF57492">
    <property type="entry name" value="Trefoil"/>
    <property type="match status" value="1"/>
</dbReference>
<dbReference type="CDD" id="cd00037">
    <property type="entry name" value="CLECT"/>
    <property type="match status" value="2"/>
</dbReference>
<feature type="domain" description="C-type lectin" evidence="4">
    <location>
        <begin position="397"/>
        <end position="534"/>
    </location>
</feature>
<proteinExistence type="predicted"/>
<dbReference type="InterPro" id="IPR050111">
    <property type="entry name" value="C-type_lectin/snaclec_domain"/>
</dbReference>
<dbReference type="InterPro" id="IPR000519">
    <property type="entry name" value="P_trefoil_dom"/>
</dbReference>
<comment type="caution">
    <text evidence="2">Lacks conserved residue(s) required for the propagation of feature annotation.</text>
</comment>
<dbReference type="PANTHER" id="PTHR22803">
    <property type="entry name" value="MANNOSE, PHOSPHOLIPASE, LECTIN RECEPTOR RELATED"/>
    <property type="match status" value="1"/>
</dbReference>
<name>A0ABN7T8E6_OIKDI</name>
<feature type="domain" description="C-type lectin" evidence="4">
    <location>
        <begin position="77"/>
        <end position="205"/>
    </location>
</feature>
<protein>
    <submittedName>
        <fullName evidence="6">Oidioi.mRNA.OKI2018_I69.chr2.g5917.t1.cds</fullName>
    </submittedName>
</protein>
<keyword evidence="3" id="KW-0812">Transmembrane</keyword>
<evidence type="ECO:0000256" key="3">
    <source>
        <dbReference type="SAM" id="Phobius"/>
    </source>
</evidence>
<dbReference type="Pfam" id="PF00059">
    <property type="entry name" value="Lectin_C"/>
    <property type="match status" value="4"/>
</dbReference>
<dbReference type="SMART" id="SM00034">
    <property type="entry name" value="CLECT"/>
    <property type="match status" value="4"/>
</dbReference>
<dbReference type="InterPro" id="IPR016186">
    <property type="entry name" value="C-type_lectin-like/link_sf"/>
</dbReference>
<gene>
    <name evidence="6" type="ORF">OKIOD_LOCUS14682</name>
</gene>
<dbReference type="SMART" id="SM00018">
    <property type="entry name" value="PD"/>
    <property type="match status" value="1"/>
</dbReference>
<feature type="transmembrane region" description="Helical" evidence="3">
    <location>
        <begin position="748"/>
        <end position="767"/>
    </location>
</feature>
<evidence type="ECO:0000259" key="4">
    <source>
        <dbReference type="PROSITE" id="PS50041"/>
    </source>
</evidence>
<organism evidence="6 7">
    <name type="scientific">Oikopleura dioica</name>
    <name type="common">Tunicate</name>
    <dbReference type="NCBI Taxonomy" id="34765"/>
    <lineage>
        <taxon>Eukaryota</taxon>
        <taxon>Metazoa</taxon>
        <taxon>Chordata</taxon>
        <taxon>Tunicata</taxon>
        <taxon>Appendicularia</taxon>
        <taxon>Copelata</taxon>
        <taxon>Oikopleuridae</taxon>
        <taxon>Oikopleura</taxon>
    </lineage>
</organism>
<dbReference type="InterPro" id="IPR018378">
    <property type="entry name" value="C-type_lectin_CS"/>
</dbReference>
<dbReference type="Proteomes" id="UP001158576">
    <property type="component" value="Chromosome 2"/>
</dbReference>
<dbReference type="PROSITE" id="PS50041">
    <property type="entry name" value="C_TYPE_LECTIN_2"/>
    <property type="match status" value="4"/>
</dbReference>
<dbReference type="Gene3D" id="4.10.110.10">
    <property type="entry name" value="Spasmolytic Protein, domain 1"/>
    <property type="match status" value="1"/>
</dbReference>
<evidence type="ECO:0000259" key="5">
    <source>
        <dbReference type="PROSITE" id="PS51448"/>
    </source>
</evidence>